<keyword evidence="1" id="KW-0472">Membrane</keyword>
<evidence type="ECO:0000256" key="1">
    <source>
        <dbReference type="SAM" id="Phobius"/>
    </source>
</evidence>
<evidence type="ECO:0000313" key="3">
    <source>
        <dbReference type="Proteomes" id="UP000028030"/>
    </source>
</evidence>
<proteinExistence type="predicted"/>
<dbReference type="OrthoDB" id="2217499at2"/>
<feature type="transmembrane region" description="Helical" evidence="1">
    <location>
        <begin position="36"/>
        <end position="55"/>
    </location>
</feature>
<dbReference type="AlphaFoldDB" id="A0A081QC04"/>
<feature type="transmembrane region" description="Helical" evidence="1">
    <location>
        <begin position="172"/>
        <end position="194"/>
    </location>
</feature>
<sequence>MKKSQKMRGLIAMIAVALFIDFIVLFGSNLSWGPKLVITGISVQGQIVAIWSWLHMKLWSHKSQKGKGKIIFDLSAKLYTILLFAASIFYTLGIWVATPSESSGIKEWILGIGLVIEVILFAFFCLKNVKETPDERFYANLAKAASLMFVFILGALMILAVIIGYMGSLTLYMGQIFISIAALIFIFAVVYFILERRG</sequence>
<protein>
    <recommendedName>
        <fullName evidence="4">DUF3796 domain-containing protein</fullName>
    </recommendedName>
</protein>
<gene>
    <name evidence="2" type="ORF">SK642_0711</name>
</gene>
<feature type="transmembrane region" description="Helical" evidence="1">
    <location>
        <begin position="76"/>
        <end position="96"/>
    </location>
</feature>
<feature type="transmembrane region" description="Helical" evidence="1">
    <location>
        <begin position="147"/>
        <end position="166"/>
    </location>
</feature>
<feature type="transmembrane region" description="Helical" evidence="1">
    <location>
        <begin position="108"/>
        <end position="126"/>
    </location>
</feature>
<name>A0A081QC04_STRMT</name>
<evidence type="ECO:0008006" key="4">
    <source>
        <dbReference type="Google" id="ProtNLM"/>
    </source>
</evidence>
<dbReference type="Proteomes" id="UP000028030">
    <property type="component" value="Unassembled WGS sequence"/>
</dbReference>
<accession>A0A081QC04</accession>
<evidence type="ECO:0000313" key="2">
    <source>
        <dbReference type="EMBL" id="KEQ40477.1"/>
    </source>
</evidence>
<comment type="caution">
    <text evidence="2">The sequence shown here is derived from an EMBL/GenBank/DDBJ whole genome shotgun (WGS) entry which is preliminary data.</text>
</comment>
<dbReference type="RefSeq" id="WP_033683411.1">
    <property type="nucleotide sequence ID" value="NZ_JPFW01000007.1"/>
</dbReference>
<dbReference type="EMBL" id="JPFW01000007">
    <property type="protein sequence ID" value="KEQ40477.1"/>
    <property type="molecule type" value="Genomic_DNA"/>
</dbReference>
<keyword evidence="1" id="KW-1133">Transmembrane helix</keyword>
<organism evidence="2 3">
    <name type="scientific">Streptococcus mitis</name>
    <dbReference type="NCBI Taxonomy" id="28037"/>
    <lineage>
        <taxon>Bacteria</taxon>
        <taxon>Bacillati</taxon>
        <taxon>Bacillota</taxon>
        <taxon>Bacilli</taxon>
        <taxon>Lactobacillales</taxon>
        <taxon>Streptococcaceae</taxon>
        <taxon>Streptococcus</taxon>
        <taxon>Streptococcus mitis group</taxon>
    </lineage>
</organism>
<keyword evidence="1" id="KW-0812">Transmembrane</keyword>
<reference evidence="2 3" key="1">
    <citation type="submission" date="2014-05" db="EMBL/GenBank/DDBJ databases">
        <authorList>
            <person name="Daugherty S.C."/>
            <person name="Tallon L.J."/>
            <person name="Sadzewicz L."/>
            <person name="Kilian M."/>
            <person name="Tettelin H."/>
        </authorList>
    </citation>
    <scope>NUCLEOTIDE SEQUENCE [LARGE SCALE GENOMIC DNA]</scope>
    <source>
        <strain evidence="2 3">SK642</strain>
    </source>
</reference>
<dbReference type="PATRIC" id="fig|28037.97.peg.656"/>
<feature type="transmembrane region" description="Helical" evidence="1">
    <location>
        <begin position="9"/>
        <end position="30"/>
    </location>
</feature>